<proteinExistence type="predicted"/>
<sequence>MVLNRAYKNLKKLILKLENISSKNKQKSVNIKEDKIIGEILFDLHELRRKIEIFQKDKI</sequence>
<reference evidence="2 4" key="1">
    <citation type="submission" date="2017-09" db="EMBL/GenBank/DDBJ databases">
        <title>Genomics of the genus Arcobacter.</title>
        <authorList>
            <person name="Perez-Cataluna A."/>
            <person name="Figueras M.J."/>
            <person name="Salas-Masso N."/>
        </authorList>
    </citation>
    <scope>NUCLEOTIDE SEQUENCE [LARGE SCALE GENOMIC DNA]</scope>
    <source>
        <strain evidence="2 4">LMG 6621</strain>
    </source>
</reference>
<accession>A0AAD0WN00</accession>
<evidence type="ECO:0000313" key="2">
    <source>
        <dbReference type="EMBL" id="RXI26708.1"/>
    </source>
</evidence>
<dbReference type="RefSeq" id="WP_066350581.1">
    <property type="nucleotide sequence ID" value="NZ_CP032099.1"/>
</dbReference>
<name>A0AAD0WN00_9BACT</name>
<evidence type="ECO:0000313" key="3">
    <source>
        <dbReference type="Proteomes" id="UP000262029"/>
    </source>
</evidence>
<dbReference type="Proteomes" id="UP000290580">
    <property type="component" value="Unassembled WGS sequence"/>
</dbReference>
<evidence type="ECO:0000313" key="1">
    <source>
        <dbReference type="EMBL" id="AXX84373.1"/>
    </source>
</evidence>
<dbReference type="AlphaFoldDB" id="A0AAD0WN00"/>
<keyword evidence="4" id="KW-1185">Reference proteome</keyword>
<dbReference type="GeneID" id="61750298"/>
<dbReference type="EMBL" id="CP032099">
    <property type="protein sequence ID" value="AXX84373.1"/>
    <property type="molecule type" value="Genomic_DNA"/>
</dbReference>
<evidence type="ECO:0000313" key="4">
    <source>
        <dbReference type="Proteomes" id="UP000290580"/>
    </source>
</evidence>
<protein>
    <submittedName>
        <fullName evidence="1">Uncharacterized protein</fullName>
    </submittedName>
</protein>
<dbReference type="Proteomes" id="UP000262029">
    <property type="component" value="Chromosome"/>
</dbReference>
<gene>
    <name evidence="1" type="ORF">ASKIR_0544</name>
    <name evidence="2" type="ORF">CP959_00990</name>
</gene>
<reference evidence="1 3" key="2">
    <citation type="submission" date="2018-08" db="EMBL/GenBank/DDBJ databases">
        <title>Complete genome of the Arcobacter skirrowii type strain LMG 6621.</title>
        <authorList>
            <person name="Miller W.G."/>
            <person name="Yee E."/>
            <person name="Bono J.L."/>
        </authorList>
    </citation>
    <scope>NUCLEOTIDE SEQUENCE [LARGE SCALE GENOMIC DNA]</scope>
    <source>
        <strain evidence="1 3">CCUG 10374</strain>
    </source>
</reference>
<organism evidence="1 3">
    <name type="scientific">Aliarcobacter skirrowii CCUG 10374</name>
    <dbReference type="NCBI Taxonomy" id="1032239"/>
    <lineage>
        <taxon>Bacteria</taxon>
        <taxon>Pseudomonadati</taxon>
        <taxon>Campylobacterota</taxon>
        <taxon>Epsilonproteobacteria</taxon>
        <taxon>Campylobacterales</taxon>
        <taxon>Arcobacteraceae</taxon>
        <taxon>Aliarcobacter</taxon>
    </lineage>
</organism>
<dbReference type="EMBL" id="NXIC01000001">
    <property type="protein sequence ID" value="RXI26708.1"/>
    <property type="molecule type" value="Genomic_DNA"/>
</dbReference>